<dbReference type="EMBL" id="DMND01000001">
    <property type="protein sequence ID" value="HAN26134.1"/>
    <property type="molecule type" value="Genomic_DNA"/>
</dbReference>
<feature type="domain" description="TonB-dependent receptor plug" evidence="12">
    <location>
        <begin position="75"/>
        <end position="184"/>
    </location>
</feature>
<dbReference type="AlphaFoldDB" id="A0A3C1KIC4"/>
<organism evidence="13 14">
    <name type="scientific">Haliea salexigens</name>
    <dbReference type="NCBI Taxonomy" id="287487"/>
    <lineage>
        <taxon>Bacteria</taxon>
        <taxon>Pseudomonadati</taxon>
        <taxon>Pseudomonadota</taxon>
        <taxon>Gammaproteobacteria</taxon>
        <taxon>Cellvibrionales</taxon>
        <taxon>Halieaceae</taxon>
        <taxon>Haliea</taxon>
    </lineage>
</organism>
<evidence type="ECO:0000256" key="6">
    <source>
        <dbReference type="ARBA" id="ARBA00023004"/>
    </source>
</evidence>
<protein>
    <recommendedName>
        <fullName evidence="12">TonB-dependent receptor plug domain-containing protein</fullName>
    </recommendedName>
</protein>
<dbReference type="InterPro" id="IPR039426">
    <property type="entry name" value="TonB-dep_rcpt-like"/>
</dbReference>
<evidence type="ECO:0000256" key="1">
    <source>
        <dbReference type="ARBA" id="ARBA00004571"/>
    </source>
</evidence>
<keyword evidence="2 11" id="KW-0813">Transport</keyword>
<gene>
    <name evidence="13" type="ORF">DCP75_00065</name>
</gene>
<dbReference type="GO" id="GO:0006826">
    <property type="term" value="P:iron ion transport"/>
    <property type="evidence" value="ECO:0007669"/>
    <property type="project" value="UniProtKB-KW"/>
</dbReference>
<keyword evidence="8" id="KW-0798">TonB box</keyword>
<evidence type="ECO:0000256" key="4">
    <source>
        <dbReference type="ARBA" id="ARBA00022496"/>
    </source>
</evidence>
<evidence type="ECO:0000256" key="3">
    <source>
        <dbReference type="ARBA" id="ARBA00022452"/>
    </source>
</evidence>
<keyword evidence="5 11" id="KW-0812">Transmembrane</keyword>
<dbReference type="InterPro" id="IPR036942">
    <property type="entry name" value="Beta-barrel_TonB_sf"/>
</dbReference>
<evidence type="ECO:0000256" key="9">
    <source>
        <dbReference type="ARBA" id="ARBA00023136"/>
    </source>
</evidence>
<dbReference type="Gene3D" id="2.40.170.20">
    <property type="entry name" value="TonB-dependent receptor, beta-barrel domain"/>
    <property type="match status" value="1"/>
</dbReference>
<keyword evidence="7" id="KW-0406">Ion transport</keyword>
<dbReference type="InterPro" id="IPR012910">
    <property type="entry name" value="Plug_dom"/>
</dbReference>
<name>A0A3C1KIC4_9GAMM</name>
<reference evidence="13 14" key="1">
    <citation type="journal article" date="2018" name="Nat. Biotechnol.">
        <title>A standardized bacterial taxonomy based on genome phylogeny substantially revises the tree of life.</title>
        <authorList>
            <person name="Parks D.H."/>
            <person name="Chuvochina M."/>
            <person name="Waite D.W."/>
            <person name="Rinke C."/>
            <person name="Skarshewski A."/>
            <person name="Chaumeil P.A."/>
            <person name="Hugenholtz P."/>
        </authorList>
    </citation>
    <scope>NUCLEOTIDE SEQUENCE [LARGE SCALE GENOMIC DNA]</scope>
    <source>
        <strain evidence="13">UBA9158</strain>
    </source>
</reference>
<evidence type="ECO:0000313" key="14">
    <source>
        <dbReference type="Proteomes" id="UP000259273"/>
    </source>
</evidence>
<keyword evidence="9 11" id="KW-0472">Membrane</keyword>
<dbReference type="PANTHER" id="PTHR32552:SF81">
    <property type="entry name" value="TONB-DEPENDENT OUTER MEMBRANE RECEPTOR"/>
    <property type="match status" value="1"/>
</dbReference>
<keyword evidence="3 11" id="KW-1134">Transmembrane beta strand</keyword>
<comment type="subcellular location">
    <subcellularLocation>
        <location evidence="1 11">Cell outer membrane</location>
        <topology evidence="1 11">Multi-pass membrane protein</topology>
    </subcellularLocation>
</comment>
<keyword evidence="4" id="KW-0410">Iron transport</keyword>
<evidence type="ECO:0000256" key="7">
    <source>
        <dbReference type="ARBA" id="ARBA00023065"/>
    </source>
</evidence>
<sequence>MRWPKQAARVAALRVLAFNISIIKGSSAMKKIASVPAHHHFPKMLLAAAVLATSQAQAQGLEEVVVTAQKREQSLQDAPIAITAFGQYELEQRGIRDLVDLGTIAPNVKVAPLPSNTAKATVAIRGSVTSNPGIYWEPTVGIYLDGAYVGKFSGNVFKLAEVERIEILRGPQGTLFGRNTSGGAVNVVTQKPTGELGGRLRAGVGNFGYTEIDGSLNLPQLDLGGAGNLKSRVSLSWDDRDGFYDNVAAAPGTTITHPFTGQPIPANPPGAEDEQNAASSTVGRLDLLWDVSDRFSVRYALDEVDVENTPGKPQFTSFDPTSLVFGFPLPGDLAQFLTSETDNLEANSIDADVYEEFDSTSNTLTMDYDLGSAGILGDASVKYVYNHRDLSFAQSLDNDGTPFGLFHSAIEEEYTQQSHEVQLTGSHERVNYVMGLYYFEEDADVYNPLQPLNSFFGPLLSRNAYGLESEQFAVYGQADWRPPVLDDRLTITAGIRWTEEEKTVYIDHPDDNPPFAGENTD</sequence>
<evidence type="ECO:0000259" key="12">
    <source>
        <dbReference type="Pfam" id="PF07715"/>
    </source>
</evidence>
<dbReference type="STRING" id="1121937.GCA_000423125_02789"/>
<dbReference type="PANTHER" id="PTHR32552">
    <property type="entry name" value="FERRICHROME IRON RECEPTOR-RELATED"/>
    <property type="match status" value="1"/>
</dbReference>
<dbReference type="Pfam" id="PF07715">
    <property type="entry name" value="Plug"/>
    <property type="match status" value="1"/>
</dbReference>
<evidence type="ECO:0000256" key="8">
    <source>
        <dbReference type="ARBA" id="ARBA00023077"/>
    </source>
</evidence>
<dbReference type="GO" id="GO:0009279">
    <property type="term" value="C:cell outer membrane"/>
    <property type="evidence" value="ECO:0007669"/>
    <property type="project" value="UniProtKB-SubCell"/>
</dbReference>
<comment type="caution">
    <text evidence="13">The sequence shown here is derived from an EMBL/GenBank/DDBJ whole genome shotgun (WGS) entry which is preliminary data.</text>
</comment>
<evidence type="ECO:0000256" key="10">
    <source>
        <dbReference type="ARBA" id="ARBA00023237"/>
    </source>
</evidence>
<evidence type="ECO:0000256" key="5">
    <source>
        <dbReference type="ARBA" id="ARBA00022692"/>
    </source>
</evidence>
<dbReference type="SUPFAM" id="SSF56935">
    <property type="entry name" value="Porins"/>
    <property type="match status" value="1"/>
</dbReference>
<keyword evidence="6" id="KW-0408">Iron</keyword>
<evidence type="ECO:0000256" key="11">
    <source>
        <dbReference type="PROSITE-ProRule" id="PRU01360"/>
    </source>
</evidence>
<evidence type="ECO:0000313" key="13">
    <source>
        <dbReference type="EMBL" id="HAN26134.1"/>
    </source>
</evidence>
<feature type="non-terminal residue" evidence="13">
    <location>
        <position position="521"/>
    </location>
</feature>
<dbReference type="Proteomes" id="UP000259273">
    <property type="component" value="Unassembled WGS sequence"/>
</dbReference>
<proteinExistence type="inferred from homology"/>
<comment type="similarity">
    <text evidence="11">Belongs to the TonB-dependent receptor family.</text>
</comment>
<evidence type="ECO:0000256" key="2">
    <source>
        <dbReference type="ARBA" id="ARBA00022448"/>
    </source>
</evidence>
<accession>A0A3C1KIC4</accession>
<dbReference type="PROSITE" id="PS52016">
    <property type="entry name" value="TONB_DEPENDENT_REC_3"/>
    <property type="match status" value="1"/>
</dbReference>
<keyword evidence="10 11" id="KW-0998">Cell outer membrane</keyword>